<dbReference type="InterPro" id="IPR040442">
    <property type="entry name" value="Pyrv_kinase-like_dom_sf"/>
</dbReference>
<dbReference type="Gene3D" id="3.20.20.60">
    <property type="entry name" value="Phosphoenolpyruvate-binding domains"/>
    <property type="match status" value="1"/>
</dbReference>
<dbReference type="Proteomes" id="UP000219689">
    <property type="component" value="Unassembled WGS sequence"/>
</dbReference>
<keyword evidence="3" id="KW-0456">Lyase</keyword>
<dbReference type="InterPro" id="IPR015813">
    <property type="entry name" value="Pyrv/PenolPyrv_kinase-like_dom"/>
</dbReference>
<dbReference type="OrthoDB" id="142679at2157"/>
<dbReference type="InterPro" id="IPR050251">
    <property type="entry name" value="HpcH-HpaI_aldolase"/>
</dbReference>
<feature type="domain" description="HpcH/HpaI aldolase/citrate lyase" evidence="4">
    <location>
        <begin position="16"/>
        <end position="241"/>
    </location>
</feature>
<dbReference type="RefSeq" id="WP_097381848.1">
    <property type="nucleotide sequence ID" value="NZ_NXNI01000002.1"/>
</dbReference>
<dbReference type="GO" id="GO:0016832">
    <property type="term" value="F:aldehyde-lyase activity"/>
    <property type="evidence" value="ECO:0007669"/>
    <property type="project" value="TreeGrafter"/>
</dbReference>
<proteinExistence type="inferred from homology"/>
<keyword evidence="2" id="KW-0479">Metal-binding</keyword>
<keyword evidence="6" id="KW-1185">Reference proteome</keyword>
<dbReference type="EMBL" id="NXNI01000002">
    <property type="protein sequence ID" value="PCR88830.1"/>
    <property type="molecule type" value="Genomic_DNA"/>
</dbReference>
<evidence type="ECO:0000256" key="3">
    <source>
        <dbReference type="ARBA" id="ARBA00023239"/>
    </source>
</evidence>
<organism evidence="5 6">
    <name type="scientific">Natrinema ejinorense</name>
    <dbReference type="NCBI Taxonomy" id="373386"/>
    <lineage>
        <taxon>Archaea</taxon>
        <taxon>Methanobacteriati</taxon>
        <taxon>Methanobacteriota</taxon>
        <taxon>Stenosarchaea group</taxon>
        <taxon>Halobacteria</taxon>
        <taxon>Halobacteriales</taxon>
        <taxon>Natrialbaceae</taxon>
        <taxon>Natrinema</taxon>
    </lineage>
</organism>
<dbReference type="PANTHER" id="PTHR30502:SF0">
    <property type="entry name" value="PHOSPHOENOLPYRUVATE CARBOXYLASE FAMILY PROTEIN"/>
    <property type="match status" value="1"/>
</dbReference>
<evidence type="ECO:0000259" key="4">
    <source>
        <dbReference type="Pfam" id="PF03328"/>
    </source>
</evidence>
<dbReference type="AlphaFoldDB" id="A0A2A5QPS0"/>
<dbReference type="InterPro" id="IPR005000">
    <property type="entry name" value="Aldolase/citrate-lyase_domain"/>
</dbReference>
<evidence type="ECO:0000313" key="6">
    <source>
        <dbReference type="Proteomes" id="UP000219689"/>
    </source>
</evidence>
<accession>A0A2A5QPS0</accession>
<evidence type="ECO:0000313" key="5">
    <source>
        <dbReference type="EMBL" id="PCR88830.1"/>
    </source>
</evidence>
<sequence>MTMLKQKFDTATDVVGAWLSIGHPTVAEVTAAQDFDFVLIDTEHTPLGLQTVENMSRSVDAADGDTETIVRVPSNDPVRIKRVLDIGVAGVMVPMVESAAEAERVVDAVNYPPNGIRGVASGRAAEYGDDFQEYVTEANGSILTIVQIETQSGLDNAAEIAAVEGIDAVFVGPADLSANLGIFGQWENDRLTAAIETVLDAGAETNTPVGTLVVDPADIELRVDQGFDYLIVGKDTSHLSSANEAIRQRYETAVSRQAGTSSTED</sequence>
<evidence type="ECO:0000256" key="2">
    <source>
        <dbReference type="ARBA" id="ARBA00022723"/>
    </source>
</evidence>
<dbReference type="Pfam" id="PF03328">
    <property type="entry name" value="HpcH_HpaI"/>
    <property type="match status" value="1"/>
</dbReference>
<gene>
    <name evidence="5" type="ORF">CP557_20330</name>
</gene>
<dbReference type="PANTHER" id="PTHR30502">
    <property type="entry name" value="2-KETO-3-DEOXY-L-RHAMNONATE ALDOLASE"/>
    <property type="match status" value="1"/>
</dbReference>
<dbReference type="GO" id="GO:0005737">
    <property type="term" value="C:cytoplasm"/>
    <property type="evidence" value="ECO:0007669"/>
    <property type="project" value="TreeGrafter"/>
</dbReference>
<comment type="similarity">
    <text evidence="1">Belongs to the HpcH/HpaI aldolase family.</text>
</comment>
<evidence type="ECO:0000256" key="1">
    <source>
        <dbReference type="ARBA" id="ARBA00005568"/>
    </source>
</evidence>
<dbReference type="SUPFAM" id="SSF51621">
    <property type="entry name" value="Phosphoenolpyruvate/pyruvate domain"/>
    <property type="match status" value="1"/>
</dbReference>
<dbReference type="GO" id="GO:0046872">
    <property type="term" value="F:metal ion binding"/>
    <property type="evidence" value="ECO:0007669"/>
    <property type="project" value="UniProtKB-KW"/>
</dbReference>
<reference evidence="5 6" key="1">
    <citation type="submission" date="2017-09" db="EMBL/GenBank/DDBJ databases">
        <title>Genome sequences of Natrinema ejinorence JCM 13890T.</title>
        <authorList>
            <person name="Roh S.W."/>
            <person name="Kim Y.B."/>
            <person name="Kim J.Y."/>
        </authorList>
    </citation>
    <scope>NUCLEOTIDE SEQUENCE [LARGE SCALE GENOMIC DNA]</scope>
    <source>
        <strain evidence="5 6">JCM 13890</strain>
    </source>
</reference>
<name>A0A2A5QPS0_9EURY</name>
<protein>
    <submittedName>
        <fullName evidence="5">Aldolase</fullName>
    </submittedName>
</protein>
<comment type="caution">
    <text evidence="5">The sequence shown here is derived from an EMBL/GenBank/DDBJ whole genome shotgun (WGS) entry which is preliminary data.</text>
</comment>